<organism evidence="1 3">
    <name type="scientific">Medicago truncatula</name>
    <name type="common">Barrel medic</name>
    <name type="synonym">Medicago tribuloides</name>
    <dbReference type="NCBI Taxonomy" id="3880"/>
    <lineage>
        <taxon>Eukaryota</taxon>
        <taxon>Viridiplantae</taxon>
        <taxon>Streptophyta</taxon>
        <taxon>Embryophyta</taxon>
        <taxon>Tracheophyta</taxon>
        <taxon>Spermatophyta</taxon>
        <taxon>Magnoliopsida</taxon>
        <taxon>eudicotyledons</taxon>
        <taxon>Gunneridae</taxon>
        <taxon>Pentapetalae</taxon>
        <taxon>rosids</taxon>
        <taxon>fabids</taxon>
        <taxon>Fabales</taxon>
        <taxon>Fabaceae</taxon>
        <taxon>Papilionoideae</taxon>
        <taxon>50 kb inversion clade</taxon>
        <taxon>NPAAA clade</taxon>
        <taxon>Hologalegina</taxon>
        <taxon>IRL clade</taxon>
        <taxon>Trifolieae</taxon>
        <taxon>Medicago</taxon>
    </lineage>
</organism>
<reference evidence="1 3" key="2">
    <citation type="journal article" date="2014" name="BMC Genomics">
        <title>An improved genome release (version Mt4.0) for the model legume Medicago truncatula.</title>
        <authorList>
            <person name="Tang H."/>
            <person name="Krishnakumar V."/>
            <person name="Bidwell S."/>
            <person name="Rosen B."/>
            <person name="Chan A."/>
            <person name="Zhou S."/>
            <person name="Gentzbittel L."/>
            <person name="Childs K.L."/>
            <person name="Yandell M."/>
            <person name="Gundlach H."/>
            <person name="Mayer K.F."/>
            <person name="Schwartz D.C."/>
            <person name="Town C.D."/>
        </authorList>
    </citation>
    <scope>GENOME REANNOTATION</scope>
    <source>
        <strain evidence="1">A17</strain>
        <strain evidence="2 3">cv. Jemalong A17</strain>
    </source>
</reference>
<dbReference type="EMBL" id="KL402788">
    <property type="protein sequence ID" value="KEH16941.1"/>
    <property type="molecule type" value="Genomic_DNA"/>
</dbReference>
<reference evidence="1 3" key="1">
    <citation type="journal article" date="2011" name="Nature">
        <title>The Medicago genome provides insight into the evolution of rhizobial symbioses.</title>
        <authorList>
            <person name="Young N.D."/>
            <person name="Debelle F."/>
            <person name="Oldroyd G.E."/>
            <person name="Geurts R."/>
            <person name="Cannon S.B."/>
            <person name="Udvardi M.K."/>
            <person name="Benedito V.A."/>
            <person name="Mayer K.F."/>
            <person name="Gouzy J."/>
            <person name="Schoof H."/>
            <person name="Van de Peer Y."/>
            <person name="Proost S."/>
            <person name="Cook D.R."/>
            <person name="Meyers B.C."/>
            <person name="Spannagl M."/>
            <person name="Cheung F."/>
            <person name="De Mita S."/>
            <person name="Krishnakumar V."/>
            <person name="Gundlach H."/>
            <person name="Zhou S."/>
            <person name="Mudge J."/>
            <person name="Bharti A.K."/>
            <person name="Murray J.D."/>
            <person name="Naoumkina M.A."/>
            <person name="Rosen B."/>
            <person name="Silverstein K.A."/>
            <person name="Tang H."/>
            <person name="Rombauts S."/>
            <person name="Zhao P.X."/>
            <person name="Zhou P."/>
            <person name="Barbe V."/>
            <person name="Bardou P."/>
            <person name="Bechner M."/>
            <person name="Bellec A."/>
            <person name="Berger A."/>
            <person name="Berges H."/>
            <person name="Bidwell S."/>
            <person name="Bisseling T."/>
            <person name="Choisne N."/>
            <person name="Couloux A."/>
            <person name="Denny R."/>
            <person name="Deshpande S."/>
            <person name="Dai X."/>
            <person name="Doyle J.J."/>
            <person name="Dudez A.M."/>
            <person name="Farmer A.D."/>
            <person name="Fouteau S."/>
            <person name="Franken C."/>
            <person name="Gibelin C."/>
            <person name="Gish J."/>
            <person name="Goldstein S."/>
            <person name="Gonzalez A.J."/>
            <person name="Green P.J."/>
            <person name="Hallab A."/>
            <person name="Hartog M."/>
            <person name="Hua A."/>
            <person name="Humphray S.J."/>
            <person name="Jeong D.H."/>
            <person name="Jing Y."/>
            <person name="Jocker A."/>
            <person name="Kenton S.M."/>
            <person name="Kim D.J."/>
            <person name="Klee K."/>
            <person name="Lai H."/>
            <person name="Lang C."/>
            <person name="Lin S."/>
            <person name="Macmil S.L."/>
            <person name="Magdelenat G."/>
            <person name="Matthews L."/>
            <person name="McCorrison J."/>
            <person name="Monaghan E.L."/>
            <person name="Mun J.H."/>
            <person name="Najar F.Z."/>
            <person name="Nicholson C."/>
            <person name="Noirot C."/>
            <person name="O'Bleness M."/>
            <person name="Paule C.R."/>
            <person name="Poulain J."/>
            <person name="Prion F."/>
            <person name="Qin B."/>
            <person name="Qu C."/>
            <person name="Retzel E.F."/>
            <person name="Riddle C."/>
            <person name="Sallet E."/>
            <person name="Samain S."/>
            <person name="Samson N."/>
            <person name="Sanders I."/>
            <person name="Saurat O."/>
            <person name="Scarpelli C."/>
            <person name="Schiex T."/>
            <person name="Segurens B."/>
            <person name="Severin A.J."/>
            <person name="Sherrier D.J."/>
            <person name="Shi R."/>
            <person name="Sims S."/>
            <person name="Singer S.R."/>
            <person name="Sinharoy S."/>
            <person name="Sterck L."/>
            <person name="Viollet A."/>
            <person name="Wang B.B."/>
            <person name="Wang K."/>
            <person name="Wang M."/>
            <person name="Wang X."/>
            <person name="Warfsmann J."/>
            <person name="Weissenbach J."/>
            <person name="White D.D."/>
            <person name="White J.D."/>
            <person name="Wiley G.B."/>
            <person name="Wincker P."/>
            <person name="Xing Y."/>
            <person name="Yang L."/>
            <person name="Yao Z."/>
            <person name="Ying F."/>
            <person name="Zhai J."/>
            <person name="Zhou L."/>
            <person name="Zuber A."/>
            <person name="Denarie J."/>
            <person name="Dixon R.A."/>
            <person name="May G.D."/>
            <person name="Schwartz D.C."/>
            <person name="Rogers J."/>
            <person name="Quetier F."/>
            <person name="Town C.D."/>
            <person name="Roe B.A."/>
        </authorList>
    </citation>
    <scope>NUCLEOTIDE SEQUENCE [LARGE SCALE GENOMIC DNA]</scope>
    <source>
        <strain evidence="1">A17</strain>
        <strain evidence="2 3">cv. Jemalong A17</strain>
    </source>
</reference>
<evidence type="ECO:0000313" key="3">
    <source>
        <dbReference type="Proteomes" id="UP000002051"/>
    </source>
</evidence>
<sequence>MGRIADFFGAPLRRNVQIPQVQNHRPVEMPVNRPNAGNLINPVPQPVVEPPAPGIQERVPILVQRNQDPDQIVRQAQQVNLQGQNNIANVVETLLTQNGFNLGLHRPKFVSPLPEYVTMEELPRDRVQQVERLKAEKARASKYGGKKEKVAYVDTDNNNQDFDVGWCLVKESEVNIAELQP</sequence>
<gene>
    <name evidence="1" type="ORF">MTR_0063s0070</name>
</gene>
<protein>
    <submittedName>
        <fullName evidence="1 2">Uncharacterized protein</fullName>
    </submittedName>
</protein>
<dbReference type="AlphaFoldDB" id="A0A072TIB3"/>
<evidence type="ECO:0000313" key="1">
    <source>
        <dbReference type="EMBL" id="KEH16941.1"/>
    </source>
</evidence>
<dbReference type="EnsemblPlants" id="KEH16941">
    <property type="protein sequence ID" value="KEH16941"/>
    <property type="gene ID" value="MTR_0063s0070"/>
</dbReference>
<reference evidence="2" key="3">
    <citation type="submission" date="2015-06" db="UniProtKB">
        <authorList>
            <consortium name="EnsemblPlants"/>
        </authorList>
    </citation>
    <scope>IDENTIFICATION</scope>
    <source>
        <strain evidence="2">cv. Jemalong A17</strain>
    </source>
</reference>
<keyword evidence="3" id="KW-1185">Reference proteome</keyword>
<accession>A0A072TIB3</accession>
<dbReference type="HOGENOM" id="CLU_1491200_0_0_1"/>
<proteinExistence type="predicted"/>
<evidence type="ECO:0000313" key="2">
    <source>
        <dbReference type="EnsemblPlants" id="KEH16941"/>
    </source>
</evidence>
<name>A0A072TIB3_MEDTR</name>
<dbReference type="Proteomes" id="UP000002051">
    <property type="component" value="Unassembled WGS sequence"/>
</dbReference>